<protein>
    <recommendedName>
        <fullName evidence="2">DUF2797 domain-containing protein</fullName>
    </recommendedName>
</protein>
<organism evidence="1">
    <name type="scientific">marine sediment metagenome</name>
    <dbReference type="NCBI Taxonomy" id="412755"/>
    <lineage>
        <taxon>unclassified sequences</taxon>
        <taxon>metagenomes</taxon>
        <taxon>ecological metagenomes</taxon>
    </lineage>
</organism>
<reference evidence="1" key="1">
    <citation type="journal article" date="2015" name="Nature">
        <title>Complex archaea that bridge the gap between prokaryotes and eukaryotes.</title>
        <authorList>
            <person name="Spang A."/>
            <person name="Saw J.H."/>
            <person name="Jorgensen S.L."/>
            <person name="Zaremba-Niedzwiedzka K."/>
            <person name="Martijn J."/>
            <person name="Lind A.E."/>
            <person name="van Eijk R."/>
            <person name="Schleper C."/>
            <person name="Guy L."/>
            <person name="Ettema T.J."/>
        </authorList>
    </citation>
    <scope>NUCLEOTIDE SEQUENCE</scope>
</reference>
<dbReference type="AlphaFoldDB" id="A0A0F9NNB1"/>
<dbReference type="Pfam" id="PF10977">
    <property type="entry name" value="DUF2797"/>
    <property type="match status" value="1"/>
</dbReference>
<dbReference type="InterPro" id="IPR021246">
    <property type="entry name" value="DUF2797"/>
</dbReference>
<dbReference type="EMBL" id="LAZR01006691">
    <property type="protein sequence ID" value="KKM90295.1"/>
    <property type="molecule type" value="Genomic_DNA"/>
</dbReference>
<proteinExistence type="predicted"/>
<gene>
    <name evidence="1" type="ORF">LCGC14_1240050</name>
</gene>
<comment type="caution">
    <text evidence="1">The sequence shown here is derived from an EMBL/GenBank/DDBJ whole genome shotgun (WGS) entry which is preliminary data.</text>
</comment>
<name>A0A0F9NNB1_9ZZZZ</name>
<evidence type="ECO:0008006" key="2">
    <source>
        <dbReference type="Google" id="ProtNLM"/>
    </source>
</evidence>
<accession>A0A0F9NNB1</accession>
<sequence>MTVTLLANNQPVEYQLVLGEQQITMTPLIGKIINLKYAGEIHCTACDRRIKKSYSGGYCFPCSQTLAQCDLCIMKPETCHYDAGTCREPEWGEAFCMQDHIVYLANSSGIKVGITRINQVPTRWIDQGASQALPIFRVQSRYQSGLVEVIFKSHVSDRTDWRKMLKGEAENLDLIAIRDQLINECSDEITALHERFGAAAIMPLEDEQVVNIAYPVVQYPDKVKSFNFDKTPDVSGVLQGIKGQYLIFDTGVINIRKFTGYNITMVVE</sequence>
<evidence type="ECO:0000313" key="1">
    <source>
        <dbReference type="EMBL" id="KKM90295.1"/>
    </source>
</evidence>